<evidence type="ECO:0000313" key="2">
    <source>
        <dbReference type="Proteomes" id="UP000410984"/>
    </source>
</evidence>
<evidence type="ECO:0000313" key="1">
    <source>
        <dbReference type="EMBL" id="VUD73839.1"/>
    </source>
</evidence>
<keyword evidence="2" id="KW-1185">Reference proteome</keyword>
<gene>
    <name evidence="1" type="ORF">MET9862_04459</name>
</gene>
<dbReference type="Proteomes" id="UP000410984">
    <property type="component" value="Unassembled WGS sequence"/>
</dbReference>
<dbReference type="OrthoDB" id="7997928at2"/>
<accession>A0A509EK38</accession>
<protein>
    <submittedName>
        <fullName evidence="1">Uncharacterized protein</fullName>
    </submittedName>
</protein>
<reference evidence="1 2" key="1">
    <citation type="submission" date="2019-06" db="EMBL/GenBank/DDBJ databases">
        <authorList>
            <person name="Rodrigo-Torres L."/>
            <person name="Arahal R. D."/>
            <person name="Lucena T."/>
        </authorList>
    </citation>
    <scope>NUCLEOTIDE SEQUENCE [LARGE SCALE GENOMIC DNA]</scope>
    <source>
        <strain evidence="1 2">SB0023/3</strain>
    </source>
</reference>
<dbReference type="AlphaFoldDB" id="A0A509EK38"/>
<dbReference type="RefSeq" id="WP_142585054.1">
    <property type="nucleotide sequence ID" value="NZ_CABFPH010000088.1"/>
</dbReference>
<organism evidence="1 2">
    <name type="scientific">Methylobacterium symbioticum</name>
    <dbReference type="NCBI Taxonomy" id="2584084"/>
    <lineage>
        <taxon>Bacteria</taxon>
        <taxon>Pseudomonadati</taxon>
        <taxon>Pseudomonadota</taxon>
        <taxon>Alphaproteobacteria</taxon>
        <taxon>Hyphomicrobiales</taxon>
        <taxon>Methylobacteriaceae</taxon>
        <taxon>Methylobacterium</taxon>
    </lineage>
</organism>
<proteinExistence type="predicted"/>
<sequence length="83" mass="9414">MLVNHARRLLKRAAEAADFQISIRQKSDLSWPSDHSRLVALESRGDFRRIDLREGRDPDTVCATWQITDRGLANLQQLSGSPV</sequence>
<dbReference type="EMBL" id="CABFPH010000088">
    <property type="protein sequence ID" value="VUD73839.1"/>
    <property type="molecule type" value="Genomic_DNA"/>
</dbReference>
<name>A0A509EK38_9HYPH</name>